<feature type="compositionally biased region" description="Basic and acidic residues" evidence="1">
    <location>
        <begin position="66"/>
        <end position="75"/>
    </location>
</feature>
<dbReference type="EMBL" id="FNCN01000004">
    <property type="protein sequence ID" value="SDG41733.1"/>
    <property type="molecule type" value="Genomic_DNA"/>
</dbReference>
<evidence type="ECO:0000313" key="2">
    <source>
        <dbReference type="EMBL" id="SDG41733.1"/>
    </source>
</evidence>
<name>A0A1G7U2K3_9ACTN</name>
<organism evidence="2 3">
    <name type="scientific">Sinosporangium album</name>
    <dbReference type="NCBI Taxonomy" id="504805"/>
    <lineage>
        <taxon>Bacteria</taxon>
        <taxon>Bacillati</taxon>
        <taxon>Actinomycetota</taxon>
        <taxon>Actinomycetes</taxon>
        <taxon>Streptosporangiales</taxon>
        <taxon>Streptosporangiaceae</taxon>
        <taxon>Sinosporangium</taxon>
    </lineage>
</organism>
<evidence type="ECO:0000256" key="1">
    <source>
        <dbReference type="SAM" id="MobiDB-lite"/>
    </source>
</evidence>
<dbReference type="AlphaFoldDB" id="A0A1G7U2K3"/>
<protein>
    <submittedName>
        <fullName evidence="2">Uncharacterized protein</fullName>
    </submittedName>
</protein>
<proteinExistence type="predicted"/>
<feature type="compositionally biased region" description="Pro residues" evidence="1">
    <location>
        <begin position="76"/>
        <end position="86"/>
    </location>
</feature>
<dbReference type="Proteomes" id="UP000198923">
    <property type="component" value="Unassembled WGS sequence"/>
</dbReference>
<reference evidence="2 3" key="1">
    <citation type="submission" date="2016-10" db="EMBL/GenBank/DDBJ databases">
        <authorList>
            <person name="de Groot N.N."/>
        </authorList>
    </citation>
    <scope>NUCLEOTIDE SEQUENCE [LARGE SCALE GENOMIC DNA]</scope>
    <source>
        <strain evidence="2 3">CPCC 201354</strain>
    </source>
</reference>
<keyword evidence="3" id="KW-1185">Reference proteome</keyword>
<gene>
    <name evidence="2" type="ORF">SAMN05421505_10467</name>
</gene>
<sequence length="86" mass="9162">MTSHNPALRIAVFNQTFLHFHGPLGAKLPLGAVRSSDHVVASQVVRGAVMCMGELRLGCFSARDSVGHHGTHPDMRNPPAPWPAAA</sequence>
<evidence type="ECO:0000313" key="3">
    <source>
        <dbReference type="Proteomes" id="UP000198923"/>
    </source>
</evidence>
<accession>A0A1G7U2K3</accession>
<feature type="region of interest" description="Disordered" evidence="1">
    <location>
        <begin position="66"/>
        <end position="86"/>
    </location>
</feature>